<feature type="transmembrane region" description="Helical" evidence="12">
    <location>
        <begin position="282"/>
        <end position="304"/>
    </location>
</feature>
<evidence type="ECO:0000259" key="14">
    <source>
        <dbReference type="PROSITE" id="PS50885"/>
    </source>
</evidence>
<evidence type="ECO:0000313" key="16">
    <source>
        <dbReference type="Proteomes" id="UP000187172"/>
    </source>
</evidence>
<comment type="catalytic activity">
    <reaction evidence="1">
        <text>ATP + protein L-histidine = ADP + protein N-phospho-L-histidine.</text>
        <dbReference type="EC" id="2.7.13.3"/>
    </reaction>
</comment>
<evidence type="ECO:0000256" key="2">
    <source>
        <dbReference type="ARBA" id="ARBA00004651"/>
    </source>
</evidence>
<keyword evidence="11 12" id="KW-0472">Membrane</keyword>
<evidence type="ECO:0000256" key="5">
    <source>
        <dbReference type="ARBA" id="ARBA00022553"/>
    </source>
</evidence>
<keyword evidence="4" id="KW-1003">Cell membrane</keyword>
<evidence type="ECO:0000256" key="1">
    <source>
        <dbReference type="ARBA" id="ARBA00000085"/>
    </source>
</evidence>
<reference evidence="15 16" key="1">
    <citation type="submission" date="2016-11" db="EMBL/GenBank/DDBJ databases">
        <title>Paenibacillus species isolates.</title>
        <authorList>
            <person name="Beno S.M."/>
        </authorList>
    </citation>
    <scope>NUCLEOTIDE SEQUENCE [LARGE SCALE GENOMIC DNA]</scope>
    <source>
        <strain evidence="15 16">FSL R5-0378</strain>
    </source>
</reference>
<dbReference type="AlphaFoldDB" id="A0A1R1EFB5"/>
<dbReference type="Pfam" id="PF02518">
    <property type="entry name" value="HATPase_c"/>
    <property type="match status" value="1"/>
</dbReference>
<dbReference type="SUPFAM" id="SSF55874">
    <property type="entry name" value="ATPase domain of HSP90 chaperone/DNA topoisomerase II/histidine kinase"/>
    <property type="match status" value="1"/>
</dbReference>
<dbReference type="PRINTS" id="PR00344">
    <property type="entry name" value="BCTRLSENSOR"/>
</dbReference>
<comment type="caution">
    <text evidence="15">The sequence shown here is derived from an EMBL/GenBank/DDBJ whole genome shotgun (WGS) entry which is preliminary data.</text>
</comment>
<evidence type="ECO:0000256" key="6">
    <source>
        <dbReference type="ARBA" id="ARBA00022679"/>
    </source>
</evidence>
<dbReference type="InterPro" id="IPR050640">
    <property type="entry name" value="Bact_2-comp_sensor_kinase"/>
</dbReference>
<keyword evidence="5" id="KW-0597">Phosphoprotein</keyword>
<keyword evidence="12" id="KW-0812">Transmembrane</keyword>
<evidence type="ECO:0000256" key="11">
    <source>
        <dbReference type="ARBA" id="ARBA00023136"/>
    </source>
</evidence>
<keyword evidence="16" id="KW-1185">Reference proteome</keyword>
<dbReference type="PANTHER" id="PTHR34220">
    <property type="entry name" value="SENSOR HISTIDINE KINASE YPDA"/>
    <property type="match status" value="1"/>
</dbReference>
<feature type="domain" description="HAMP" evidence="14">
    <location>
        <begin position="308"/>
        <end position="366"/>
    </location>
</feature>
<accession>A0A1R1EFB5</accession>
<sequence length="585" mass="66486">MQTWKSRFRHMKIKNKLSILIAFIVAMTFAFALIVQQYAFSVYDEQLYVKSSRVLYLSSSAIEKELERLEQLSFNIITDTQIQSQLKSIAQSDSDYDRLTLRKHMVDRLLTYVGSEPSLYSIHMVDAAGAQQDVGSLVPIQAGKRDVILRLADNAEGQARWTFPDASDPALILTRQVRSYSGTMFDLQDIGTIFMRINMERIVHELGAGEGDLIVTSGPDVIYPSQPHFDPALIQSSITSETGYFIKEIQGKTYFVAYNRSSATGWTYLNVTPFNQIFRQIVLIKEIVIGVFILIFAFAILWGIRFSRGLTRPIENLIARMKLAEKGNFAEANILAGDQEPPAMDELGLLHRTFRLMVERINDLITENYASRLLIKETEFKALQAQINPHFLYNTLESINWMAKINKQTQISQMVQALAFLLRNSVSLKEPILTLKEELEMVQHYITIQKFRFEERLSFHMDVPEREHFRKIPKLTLQPLLENAIHYALEPSVGTCTISLTSREEADAFVLIVEDDGPGMASNTLELLREGRLTTAGNGIGLLNIDERIRFAFGESYGLFIDSAPGLGTRIHIRLPKEMEGSEHV</sequence>
<dbReference type="InterPro" id="IPR005467">
    <property type="entry name" value="His_kinase_dom"/>
</dbReference>
<dbReference type="EMBL" id="MRTP01000010">
    <property type="protein sequence ID" value="OMF50510.1"/>
    <property type="molecule type" value="Genomic_DNA"/>
</dbReference>
<dbReference type="InterPro" id="IPR036890">
    <property type="entry name" value="HATPase_C_sf"/>
</dbReference>
<protein>
    <recommendedName>
        <fullName evidence="3">histidine kinase</fullName>
        <ecNumber evidence="3">2.7.13.3</ecNumber>
    </recommendedName>
</protein>
<evidence type="ECO:0000256" key="12">
    <source>
        <dbReference type="SAM" id="Phobius"/>
    </source>
</evidence>
<dbReference type="InterPro" id="IPR003594">
    <property type="entry name" value="HATPase_dom"/>
</dbReference>
<dbReference type="Pfam" id="PF06580">
    <property type="entry name" value="His_kinase"/>
    <property type="match status" value="1"/>
</dbReference>
<dbReference type="PROSITE" id="PS50885">
    <property type="entry name" value="HAMP"/>
    <property type="match status" value="1"/>
</dbReference>
<keyword evidence="9" id="KW-0067">ATP-binding</keyword>
<dbReference type="InterPro" id="IPR004358">
    <property type="entry name" value="Sig_transdc_His_kin-like_C"/>
</dbReference>
<keyword evidence="6" id="KW-0808">Transferase</keyword>
<organism evidence="15 16">
    <name type="scientific">Paenibacillus rhizosphaerae</name>
    <dbReference type="NCBI Taxonomy" id="297318"/>
    <lineage>
        <taxon>Bacteria</taxon>
        <taxon>Bacillati</taxon>
        <taxon>Bacillota</taxon>
        <taxon>Bacilli</taxon>
        <taxon>Bacillales</taxon>
        <taxon>Paenibacillaceae</taxon>
        <taxon>Paenibacillus</taxon>
    </lineage>
</organism>
<dbReference type="GO" id="GO:0000155">
    <property type="term" value="F:phosphorelay sensor kinase activity"/>
    <property type="evidence" value="ECO:0007669"/>
    <property type="project" value="InterPro"/>
</dbReference>
<evidence type="ECO:0000256" key="7">
    <source>
        <dbReference type="ARBA" id="ARBA00022741"/>
    </source>
</evidence>
<evidence type="ECO:0000256" key="3">
    <source>
        <dbReference type="ARBA" id="ARBA00012438"/>
    </source>
</evidence>
<name>A0A1R1EFB5_9BACL</name>
<evidence type="ECO:0000256" key="10">
    <source>
        <dbReference type="ARBA" id="ARBA00023012"/>
    </source>
</evidence>
<dbReference type="GO" id="GO:0005524">
    <property type="term" value="F:ATP binding"/>
    <property type="evidence" value="ECO:0007669"/>
    <property type="project" value="UniProtKB-KW"/>
</dbReference>
<keyword evidence="8 15" id="KW-0418">Kinase</keyword>
<dbReference type="STRING" id="297318.BK138_26225"/>
<evidence type="ECO:0000313" key="15">
    <source>
        <dbReference type="EMBL" id="OMF50510.1"/>
    </source>
</evidence>
<feature type="domain" description="Histidine kinase" evidence="13">
    <location>
        <begin position="477"/>
        <end position="579"/>
    </location>
</feature>
<dbReference type="RefSeq" id="WP_076173798.1">
    <property type="nucleotide sequence ID" value="NZ_MRTP01000010.1"/>
</dbReference>
<evidence type="ECO:0000259" key="13">
    <source>
        <dbReference type="PROSITE" id="PS50109"/>
    </source>
</evidence>
<dbReference type="Gene3D" id="3.30.565.10">
    <property type="entry name" value="Histidine kinase-like ATPase, C-terminal domain"/>
    <property type="match status" value="1"/>
</dbReference>
<proteinExistence type="predicted"/>
<dbReference type="Gene3D" id="6.10.340.10">
    <property type="match status" value="1"/>
</dbReference>
<dbReference type="GO" id="GO:0005886">
    <property type="term" value="C:plasma membrane"/>
    <property type="evidence" value="ECO:0007669"/>
    <property type="project" value="UniProtKB-SubCell"/>
</dbReference>
<keyword evidence="10" id="KW-0902">Two-component regulatory system</keyword>
<evidence type="ECO:0000256" key="8">
    <source>
        <dbReference type="ARBA" id="ARBA00022777"/>
    </source>
</evidence>
<dbReference type="SMART" id="SM00387">
    <property type="entry name" value="HATPase_c"/>
    <property type="match status" value="1"/>
</dbReference>
<keyword evidence="12" id="KW-1133">Transmembrane helix</keyword>
<dbReference type="Proteomes" id="UP000187172">
    <property type="component" value="Unassembled WGS sequence"/>
</dbReference>
<dbReference type="InterPro" id="IPR003660">
    <property type="entry name" value="HAMP_dom"/>
</dbReference>
<dbReference type="InterPro" id="IPR010559">
    <property type="entry name" value="Sig_transdc_His_kin_internal"/>
</dbReference>
<keyword evidence="7" id="KW-0547">Nucleotide-binding</keyword>
<dbReference type="PROSITE" id="PS50109">
    <property type="entry name" value="HIS_KIN"/>
    <property type="match status" value="1"/>
</dbReference>
<evidence type="ECO:0000256" key="4">
    <source>
        <dbReference type="ARBA" id="ARBA00022475"/>
    </source>
</evidence>
<dbReference type="EC" id="2.7.13.3" evidence="3"/>
<dbReference type="PANTHER" id="PTHR34220:SF7">
    <property type="entry name" value="SENSOR HISTIDINE KINASE YPDA"/>
    <property type="match status" value="1"/>
</dbReference>
<evidence type="ECO:0000256" key="9">
    <source>
        <dbReference type="ARBA" id="ARBA00022840"/>
    </source>
</evidence>
<comment type="subcellular location">
    <subcellularLocation>
        <location evidence="2">Cell membrane</location>
        <topology evidence="2">Multi-pass membrane protein</topology>
    </subcellularLocation>
</comment>
<gene>
    <name evidence="15" type="ORF">BK138_26225</name>
</gene>